<keyword evidence="1" id="KW-0472">Membrane</keyword>
<sequence length="197" mass="21854">MFSLSTIEKESLILLHLLHQGALNEASRPPNCTTFLSFHRTEFVQSLAFNRSNRRASNSEGQLGTIDVSISQTGAARPFGFSLTVKIHSVIAAVLLATMAGFFSEAFFLLFKGFFSKKRPFSIFKKSRCVFKKSHYSNIKSWRLSGSPDSRPLRIIVFKRFAWPGNSPESNLKISCAVTGCPVDGFISPLLRASNPS</sequence>
<feature type="transmembrane region" description="Helical" evidence="1">
    <location>
        <begin position="87"/>
        <end position="111"/>
    </location>
</feature>
<gene>
    <name evidence="2" type="ORF">LCGC14_2114960</name>
</gene>
<evidence type="ECO:0000313" key="2">
    <source>
        <dbReference type="EMBL" id="KKL69438.1"/>
    </source>
</evidence>
<reference evidence="2" key="1">
    <citation type="journal article" date="2015" name="Nature">
        <title>Complex archaea that bridge the gap between prokaryotes and eukaryotes.</title>
        <authorList>
            <person name="Spang A."/>
            <person name="Saw J.H."/>
            <person name="Jorgensen S.L."/>
            <person name="Zaremba-Niedzwiedzka K."/>
            <person name="Martijn J."/>
            <person name="Lind A.E."/>
            <person name="van Eijk R."/>
            <person name="Schleper C."/>
            <person name="Guy L."/>
            <person name="Ettema T.J."/>
        </authorList>
    </citation>
    <scope>NUCLEOTIDE SEQUENCE</scope>
</reference>
<dbReference type="EMBL" id="LAZR01026208">
    <property type="protein sequence ID" value="KKL69438.1"/>
    <property type="molecule type" value="Genomic_DNA"/>
</dbReference>
<organism evidence="2">
    <name type="scientific">marine sediment metagenome</name>
    <dbReference type="NCBI Taxonomy" id="412755"/>
    <lineage>
        <taxon>unclassified sequences</taxon>
        <taxon>metagenomes</taxon>
        <taxon>ecological metagenomes</taxon>
    </lineage>
</organism>
<accession>A0A0F9E5Z9</accession>
<keyword evidence="1" id="KW-1133">Transmembrane helix</keyword>
<name>A0A0F9E5Z9_9ZZZZ</name>
<comment type="caution">
    <text evidence="2">The sequence shown here is derived from an EMBL/GenBank/DDBJ whole genome shotgun (WGS) entry which is preliminary data.</text>
</comment>
<evidence type="ECO:0000256" key="1">
    <source>
        <dbReference type="SAM" id="Phobius"/>
    </source>
</evidence>
<protein>
    <submittedName>
        <fullName evidence="2">Uncharacterized protein</fullName>
    </submittedName>
</protein>
<dbReference type="AlphaFoldDB" id="A0A0F9E5Z9"/>
<proteinExistence type="predicted"/>
<keyword evidence="1" id="KW-0812">Transmembrane</keyword>